<dbReference type="AlphaFoldDB" id="A0A501PRM7"/>
<comment type="caution">
    <text evidence="6">The sequence shown here is derived from an EMBL/GenBank/DDBJ whole genome shotgun (WGS) entry which is preliminary data.</text>
</comment>
<keyword evidence="6" id="KW-0966">Cell projection</keyword>
<dbReference type="Pfam" id="PF00700">
    <property type="entry name" value="Flagellin_C"/>
    <property type="match status" value="1"/>
</dbReference>
<dbReference type="OrthoDB" id="8328560at2"/>
<dbReference type="PRINTS" id="PR00207">
    <property type="entry name" value="FLAGELLIN"/>
</dbReference>
<keyword evidence="7" id="KW-1185">Reference proteome</keyword>
<dbReference type="PANTHER" id="PTHR42792:SF2">
    <property type="entry name" value="FLAGELLIN"/>
    <property type="match status" value="1"/>
</dbReference>
<organism evidence="6 7">
    <name type="scientific">Emcibacter nanhaiensis</name>
    <dbReference type="NCBI Taxonomy" id="1505037"/>
    <lineage>
        <taxon>Bacteria</taxon>
        <taxon>Pseudomonadati</taxon>
        <taxon>Pseudomonadota</taxon>
        <taxon>Alphaproteobacteria</taxon>
        <taxon>Emcibacterales</taxon>
        <taxon>Emcibacteraceae</taxon>
        <taxon>Emcibacter</taxon>
    </lineage>
</organism>
<evidence type="ECO:0000259" key="4">
    <source>
        <dbReference type="Pfam" id="PF00669"/>
    </source>
</evidence>
<dbReference type="InterPro" id="IPR001029">
    <property type="entry name" value="Flagellin_N"/>
</dbReference>
<keyword evidence="2 3" id="KW-0975">Bacterial flagellum</keyword>
<dbReference type="GO" id="GO:0005576">
    <property type="term" value="C:extracellular region"/>
    <property type="evidence" value="ECO:0007669"/>
    <property type="project" value="UniProtKB-SubCell"/>
</dbReference>
<sequence>MAFSVNTNAGALVALQTLNKTNSNLATTQNRISTGLKVASAKDNAAIYSIAQSQRAEISGLNAVKDSLSRATGAIDTALAGAEAVSDLLIELKEKAVAAADTGIDASQRTLLNNEFSELRNQIDTIVANAEFNGINALRGSDDITAIVNQDATSSITIAAQDIDVGTLGLSGKSITTSASAAGVVTLVDSALDTVNASLAVLGAGAKRIESVTTFVGKLSDSIETGIGNLVDADLARESANLQSLQVKQQLGLQALSIANQQPSSVLSLFG</sequence>
<dbReference type="InterPro" id="IPR001492">
    <property type="entry name" value="Flagellin"/>
</dbReference>
<dbReference type="Pfam" id="PF00669">
    <property type="entry name" value="Flagellin_N"/>
    <property type="match status" value="1"/>
</dbReference>
<comment type="similarity">
    <text evidence="1 3">Belongs to the bacterial flagellin family.</text>
</comment>
<evidence type="ECO:0000256" key="3">
    <source>
        <dbReference type="RuleBase" id="RU362073"/>
    </source>
</evidence>
<comment type="function">
    <text evidence="3">Flagellin is the subunit protein which polymerizes to form the filaments of bacterial flagella.</text>
</comment>
<dbReference type="GO" id="GO:0009288">
    <property type="term" value="C:bacterial-type flagellum"/>
    <property type="evidence" value="ECO:0007669"/>
    <property type="project" value="UniProtKB-SubCell"/>
</dbReference>
<evidence type="ECO:0000313" key="7">
    <source>
        <dbReference type="Proteomes" id="UP000319148"/>
    </source>
</evidence>
<name>A0A501PRM7_9PROT</name>
<dbReference type="SUPFAM" id="SSF64518">
    <property type="entry name" value="Phase 1 flagellin"/>
    <property type="match status" value="1"/>
</dbReference>
<evidence type="ECO:0000313" key="6">
    <source>
        <dbReference type="EMBL" id="TPD62818.1"/>
    </source>
</evidence>
<feature type="domain" description="Flagellin N-terminal" evidence="4">
    <location>
        <begin position="5"/>
        <end position="141"/>
    </location>
</feature>
<reference evidence="7" key="1">
    <citation type="submission" date="2019-06" db="EMBL/GenBank/DDBJ databases">
        <title>The complete genome of Emcibacter congregatus ZYLT.</title>
        <authorList>
            <person name="Zhao Z."/>
        </authorList>
    </citation>
    <scope>NUCLEOTIDE SEQUENCE [LARGE SCALE GENOMIC DNA]</scope>
    <source>
        <strain evidence="7">MCCC 1A06723</strain>
    </source>
</reference>
<evidence type="ECO:0000259" key="5">
    <source>
        <dbReference type="Pfam" id="PF00700"/>
    </source>
</evidence>
<dbReference type="EMBL" id="VFIY01000004">
    <property type="protein sequence ID" value="TPD62818.1"/>
    <property type="molecule type" value="Genomic_DNA"/>
</dbReference>
<dbReference type="InterPro" id="IPR046358">
    <property type="entry name" value="Flagellin_C"/>
</dbReference>
<comment type="subcellular location">
    <subcellularLocation>
        <location evidence="3">Secreted</location>
    </subcellularLocation>
    <subcellularLocation>
        <location evidence="3">Bacterial flagellum</location>
    </subcellularLocation>
</comment>
<dbReference type="Gene3D" id="1.20.1330.10">
    <property type="entry name" value="f41 fragment of flagellin, N-terminal domain"/>
    <property type="match status" value="1"/>
</dbReference>
<accession>A0A501PRM7</accession>
<feature type="domain" description="Flagellin C-terminal" evidence="5">
    <location>
        <begin position="186"/>
        <end position="270"/>
    </location>
</feature>
<dbReference type="GO" id="GO:0005198">
    <property type="term" value="F:structural molecule activity"/>
    <property type="evidence" value="ECO:0007669"/>
    <property type="project" value="UniProtKB-UniRule"/>
</dbReference>
<keyword evidence="6" id="KW-0282">Flagellum</keyword>
<gene>
    <name evidence="6" type="ORF">FIV46_01695</name>
</gene>
<dbReference type="Proteomes" id="UP000319148">
    <property type="component" value="Unassembled WGS sequence"/>
</dbReference>
<evidence type="ECO:0000256" key="1">
    <source>
        <dbReference type="ARBA" id="ARBA00005709"/>
    </source>
</evidence>
<keyword evidence="6" id="KW-0969">Cilium</keyword>
<evidence type="ECO:0000256" key="2">
    <source>
        <dbReference type="ARBA" id="ARBA00023143"/>
    </source>
</evidence>
<keyword evidence="3" id="KW-0964">Secreted</keyword>
<dbReference type="PANTHER" id="PTHR42792">
    <property type="entry name" value="FLAGELLIN"/>
    <property type="match status" value="1"/>
</dbReference>
<proteinExistence type="inferred from homology"/>
<dbReference type="RefSeq" id="WP_139938068.1">
    <property type="nucleotide sequence ID" value="NZ_JBHSYP010000022.1"/>
</dbReference>
<protein>
    <recommendedName>
        <fullName evidence="3">Flagellin</fullName>
    </recommendedName>
</protein>